<name>A0A917S7D0_9ACTN</name>
<dbReference type="PRINTS" id="PR00081">
    <property type="entry name" value="GDHRDH"/>
</dbReference>
<dbReference type="AlphaFoldDB" id="A0A917S7D0"/>
<comment type="similarity">
    <text evidence="1">Belongs to the short-chain dehydrogenases/reductases (SDR) family.</text>
</comment>
<reference evidence="3" key="1">
    <citation type="journal article" date="2014" name="Int. J. Syst. Evol. Microbiol.">
        <title>Complete genome sequence of Corynebacterium casei LMG S-19264T (=DSM 44701T), isolated from a smear-ripened cheese.</title>
        <authorList>
            <consortium name="US DOE Joint Genome Institute (JGI-PGF)"/>
            <person name="Walter F."/>
            <person name="Albersmeier A."/>
            <person name="Kalinowski J."/>
            <person name="Ruckert C."/>
        </authorList>
    </citation>
    <scope>NUCLEOTIDE SEQUENCE</scope>
    <source>
        <strain evidence="3">CGMCC 4.7306</strain>
    </source>
</reference>
<dbReference type="Pfam" id="PF00106">
    <property type="entry name" value="adh_short"/>
    <property type="match status" value="1"/>
</dbReference>
<dbReference type="PANTHER" id="PTHR43477:SF1">
    <property type="entry name" value="DIHYDROANTICAPSIN 7-DEHYDROGENASE"/>
    <property type="match status" value="1"/>
</dbReference>
<accession>A0A917S7D0</accession>
<evidence type="ECO:0000313" key="4">
    <source>
        <dbReference type="Proteomes" id="UP000613840"/>
    </source>
</evidence>
<reference evidence="3" key="2">
    <citation type="submission" date="2020-09" db="EMBL/GenBank/DDBJ databases">
        <authorList>
            <person name="Sun Q."/>
            <person name="Zhou Y."/>
        </authorList>
    </citation>
    <scope>NUCLEOTIDE SEQUENCE</scope>
    <source>
        <strain evidence="3">CGMCC 4.7306</strain>
    </source>
</reference>
<gene>
    <name evidence="3" type="ORF">GCM10011575_21680</name>
</gene>
<evidence type="ECO:0000313" key="3">
    <source>
        <dbReference type="EMBL" id="GGL62848.1"/>
    </source>
</evidence>
<dbReference type="Gene3D" id="3.40.50.720">
    <property type="entry name" value="NAD(P)-binding Rossmann-like Domain"/>
    <property type="match status" value="1"/>
</dbReference>
<sequence length="308" mass="31984">MVANLRAKLAPRRAETISCDKTLASEMFLYLVPISTSRSVNAEYGSRPSRWSIVRETPLTATERTRSALPSVPDRAPRIVPIVDLQLRDQVVLVIGGTGLIGSAVVARLHAEGATAIAASRHPGNDGIMIDAADEQSLADGVAEVIRRHGRIDALVVTAAPAAQTLDPSRSSDPDQVMGAIEAKAMVFLRAATAVIPTMKKAGYGRIVAISGQNAFLTGSITGSVRNAATIVVAENLADELANTGILVNAVSPGTVTTDTGQEVQPGRPGSSTPQQVADLVVFLCSPLSAVSAESIAVGHRVLGVTSL</sequence>
<evidence type="ECO:0008006" key="5">
    <source>
        <dbReference type="Google" id="ProtNLM"/>
    </source>
</evidence>
<dbReference type="PANTHER" id="PTHR43477">
    <property type="entry name" value="DIHYDROANTICAPSIN 7-DEHYDROGENASE"/>
    <property type="match status" value="1"/>
</dbReference>
<dbReference type="InterPro" id="IPR051122">
    <property type="entry name" value="SDR_DHRS6-like"/>
</dbReference>
<keyword evidence="2" id="KW-0560">Oxidoreductase</keyword>
<comment type="caution">
    <text evidence="3">The sequence shown here is derived from an EMBL/GenBank/DDBJ whole genome shotgun (WGS) entry which is preliminary data.</text>
</comment>
<evidence type="ECO:0000256" key="2">
    <source>
        <dbReference type="ARBA" id="ARBA00023002"/>
    </source>
</evidence>
<dbReference type="GO" id="GO:0016491">
    <property type="term" value="F:oxidoreductase activity"/>
    <property type="evidence" value="ECO:0007669"/>
    <property type="project" value="UniProtKB-KW"/>
</dbReference>
<organism evidence="3 4">
    <name type="scientific">Microlunatus endophyticus</name>
    <dbReference type="NCBI Taxonomy" id="1716077"/>
    <lineage>
        <taxon>Bacteria</taxon>
        <taxon>Bacillati</taxon>
        <taxon>Actinomycetota</taxon>
        <taxon>Actinomycetes</taxon>
        <taxon>Propionibacteriales</taxon>
        <taxon>Propionibacteriaceae</taxon>
        <taxon>Microlunatus</taxon>
    </lineage>
</organism>
<dbReference type="SUPFAM" id="SSF51735">
    <property type="entry name" value="NAD(P)-binding Rossmann-fold domains"/>
    <property type="match status" value="1"/>
</dbReference>
<proteinExistence type="inferred from homology"/>
<dbReference type="InterPro" id="IPR002347">
    <property type="entry name" value="SDR_fam"/>
</dbReference>
<dbReference type="CDD" id="cd05233">
    <property type="entry name" value="SDR_c"/>
    <property type="match status" value="1"/>
</dbReference>
<dbReference type="EMBL" id="BMMZ01000004">
    <property type="protein sequence ID" value="GGL62848.1"/>
    <property type="molecule type" value="Genomic_DNA"/>
</dbReference>
<dbReference type="InterPro" id="IPR036291">
    <property type="entry name" value="NAD(P)-bd_dom_sf"/>
</dbReference>
<protein>
    <recommendedName>
        <fullName evidence="5">NADP-dependent 3-hydroxy acid dehydrogenase YdfG</fullName>
    </recommendedName>
</protein>
<dbReference type="Proteomes" id="UP000613840">
    <property type="component" value="Unassembled WGS sequence"/>
</dbReference>
<evidence type="ECO:0000256" key="1">
    <source>
        <dbReference type="ARBA" id="ARBA00006484"/>
    </source>
</evidence>
<keyword evidence="4" id="KW-1185">Reference proteome</keyword>